<gene>
    <name evidence="2" type="ORF">ACJMK2_014159</name>
    <name evidence="4" type="ORF">ACJMK2_034082</name>
    <name evidence="3" type="ORF">ACJMK2_036900</name>
</gene>
<dbReference type="PANTHER" id="PTHR36981">
    <property type="entry name" value="ZGC:195170"/>
    <property type="match status" value="1"/>
</dbReference>
<reference evidence="2 5" key="1">
    <citation type="submission" date="2024-11" db="EMBL/GenBank/DDBJ databases">
        <title>Chromosome-level genome assembly of the freshwater bivalve Anodonta woodiana.</title>
        <authorList>
            <person name="Chen X."/>
        </authorList>
    </citation>
    <scope>NUCLEOTIDE SEQUENCE [LARGE SCALE GENOMIC DNA]</scope>
    <source>
        <strain evidence="2">MN2024</strain>
        <tissue evidence="2">Gills</tissue>
    </source>
</reference>
<keyword evidence="5" id="KW-1185">Reference proteome</keyword>
<comment type="caution">
    <text evidence="2">The sequence shown here is derived from an EMBL/GenBank/DDBJ whole genome shotgun (WGS) entry which is preliminary data.</text>
</comment>
<evidence type="ECO:0000313" key="2">
    <source>
        <dbReference type="EMBL" id="KAL3854924.1"/>
    </source>
</evidence>
<dbReference type="InterPro" id="IPR046815">
    <property type="entry name" value="P2RX7_C"/>
</dbReference>
<dbReference type="Pfam" id="PF20478">
    <property type="entry name" value="P2RX7_C"/>
    <property type="match status" value="1"/>
</dbReference>
<evidence type="ECO:0000313" key="4">
    <source>
        <dbReference type="EMBL" id="KAL3876212.1"/>
    </source>
</evidence>
<sequence>MGDSDDTCDFIANLSCSSSSFDEGEPLDYGQHHDSEDSVHYEVRPYQFQPERDESQGPELAEVNSVQDQAEQRLGTTFWCTCGNCSIKETVEECRCCKEISVISDKTKELNVDCIINHPGFLTVCLDEYVLEAAYYAYRQQYGNRAEIVSDRNRYTAYRQLVRWCWGYLGHEIRVALPSCAVDAIRQKFPSEDGNYTGFKHL</sequence>
<name>A0ABD3UZR9_SINWO</name>
<dbReference type="PANTHER" id="PTHR36981:SF1">
    <property type="entry name" value="P2X PURINORECEPTOR 7 INTRACELLULAR DOMAIN-CONTAINING PROTEIN"/>
    <property type="match status" value="1"/>
</dbReference>
<organism evidence="2 5">
    <name type="scientific">Sinanodonta woodiana</name>
    <name type="common">Chinese pond mussel</name>
    <name type="synonym">Anodonta woodiana</name>
    <dbReference type="NCBI Taxonomy" id="1069815"/>
    <lineage>
        <taxon>Eukaryota</taxon>
        <taxon>Metazoa</taxon>
        <taxon>Spiralia</taxon>
        <taxon>Lophotrochozoa</taxon>
        <taxon>Mollusca</taxon>
        <taxon>Bivalvia</taxon>
        <taxon>Autobranchia</taxon>
        <taxon>Heteroconchia</taxon>
        <taxon>Palaeoheterodonta</taxon>
        <taxon>Unionida</taxon>
        <taxon>Unionoidea</taxon>
        <taxon>Unionidae</taxon>
        <taxon>Unioninae</taxon>
        <taxon>Sinanodonta</taxon>
    </lineage>
</organism>
<accession>A0ABD3UZR9</accession>
<dbReference type="AlphaFoldDB" id="A0ABD3UZR9"/>
<feature type="domain" description="P2X purinoreceptor 7 intracellular" evidence="1">
    <location>
        <begin position="35"/>
        <end position="200"/>
    </location>
</feature>
<evidence type="ECO:0000313" key="5">
    <source>
        <dbReference type="Proteomes" id="UP001634394"/>
    </source>
</evidence>
<dbReference type="EMBL" id="JBJQND010000006">
    <property type="protein sequence ID" value="KAL3873815.1"/>
    <property type="molecule type" value="Genomic_DNA"/>
</dbReference>
<protein>
    <recommendedName>
        <fullName evidence="1">P2X purinoreceptor 7 intracellular domain-containing protein</fullName>
    </recommendedName>
</protein>
<evidence type="ECO:0000259" key="1">
    <source>
        <dbReference type="Pfam" id="PF20478"/>
    </source>
</evidence>
<dbReference type="EMBL" id="JBJQND010000005">
    <property type="protein sequence ID" value="KAL3876212.1"/>
    <property type="molecule type" value="Genomic_DNA"/>
</dbReference>
<evidence type="ECO:0000313" key="3">
    <source>
        <dbReference type="EMBL" id="KAL3873815.1"/>
    </source>
</evidence>
<dbReference type="EMBL" id="JBJQND010000014">
    <property type="protein sequence ID" value="KAL3854924.1"/>
    <property type="molecule type" value="Genomic_DNA"/>
</dbReference>
<proteinExistence type="predicted"/>
<dbReference type="Proteomes" id="UP001634394">
    <property type="component" value="Unassembled WGS sequence"/>
</dbReference>